<evidence type="ECO:0000256" key="1">
    <source>
        <dbReference type="HAMAP-Rule" id="MF_01584"/>
    </source>
</evidence>
<reference evidence="3" key="1">
    <citation type="journal article" date="2020" name="mSystems">
        <title>Genome- and Community-Level Interaction Insights into Carbon Utilization and Element Cycling Functions of Hydrothermarchaeota in Hydrothermal Sediment.</title>
        <authorList>
            <person name="Zhou Z."/>
            <person name="Liu Y."/>
            <person name="Xu W."/>
            <person name="Pan J."/>
            <person name="Luo Z.H."/>
            <person name="Li M."/>
        </authorList>
    </citation>
    <scope>NUCLEOTIDE SEQUENCE [LARGE SCALE GENOMIC DNA]</scope>
    <source>
        <strain evidence="3">HyVt-505</strain>
    </source>
</reference>
<dbReference type="InterPro" id="IPR036388">
    <property type="entry name" value="WH-like_DNA-bd_sf"/>
</dbReference>
<sequence>MDVLLTPLEARVIGCLIEKQVSTPEHYPLSLNALTNACNQKNNREPVMALSATEVQQALDSLMKNHLVSENGRYGSRVVKYQHRFFNSEFGGTHFDARQMGLVCELLLRGPQTPGELRTRTARLCKFTDVSETEQVLRELADHAEGPFVVQLPRQPGRRDSRYAQLFCGEVAVDVEPPPQPQARSLAGSDRERIEQLEQTVAQLCQELDELKQRLGED</sequence>
<name>A0A832N5N6_9GAMM</name>
<dbReference type="SUPFAM" id="SSF46785">
    <property type="entry name" value="Winged helix' DNA-binding domain"/>
    <property type="match status" value="2"/>
</dbReference>
<comment type="similarity">
    <text evidence="1">Belongs to the UPF0502 family.</text>
</comment>
<comment type="caution">
    <text evidence="3">The sequence shown here is derived from an EMBL/GenBank/DDBJ whole genome shotgun (WGS) entry which is preliminary data.</text>
</comment>
<dbReference type="InterPro" id="IPR036390">
    <property type="entry name" value="WH_DNA-bd_sf"/>
</dbReference>
<organism evidence="3">
    <name type="scientific">Candidatus Tenderia electrophaga</name>
    <dbReference type="NCBI Taxonomy" id="1748243"/>
    <lineage>
        <taxon>Bacteria</taxon>
        <taxon>Pseudomonadati</taxon>
        <taxon>Pseudomonadota</taxon>
        <taxon>Gammaproteobacteria</taxon>
        <taxon>Candidatus Tenderiales</taxon>
        <taxon>Candidatus Tenderiaceae</taxon>
        <taxon>Candidatus Tenderia</taxon>
    </lineage>
</organism>
<dbReference type="Gene3D" id="1.10.10.10">
    <property type="entry name" value="Winged helix-like DNA-binding domain superfamily/Winged helix DNA-binding domain"/>
    <property type="match status" value="2"/>
</dbReference>
<evidence type="ECO:0000256" key="2">
    <source>
        <dbReference type="SAM" id="Coils"/>
    </source>
</evidence>
<dbReference type="Pfam" id="PF04337">
    <property type="entry name" value="DUF480"/>
    <property type="match status" value="1"/>
</dbReference>
<keyword evidence="2" id="KW-0175">Coiled coil</keyword>
<dbReference type="InterPro" id="IPR007432">
    <property type="entry name" value="DUF480"/>
</dbReference>
<dbReference type="HAMAP" id="MF_01584">
    <property type="entry name" value="UPF0502"/>
    <property type="match status" value="1"/>
</dbReference>
<feature type="coiled-coil region" evidence="2">
    <location>
        <begin position="187"/>
        <end position="214"/>
    </location>
</feature>
<dbReference type="AlphaFoldDB" id="A0A832N5N6"/>
<proteinExistence type="inferred from homology"/>
<evidence type="ECO:0000313" key="3">
    <source>
        <dbReference type="EMBL" id="HHJ81005.1"/>
    </source>
</evidence>
<gene>
    <name evidence="3" type="ORF">ENJ65_05180</name>
</gene>
<dbReference type="EMBL" id="DRNF01000328">
    <property type="protein sequence ID" value="HHJ81005.1"/>
    <property type="molecule type" value="Genomic_DNA"/>
</dbReference>
<dbReference type="PANTHER" id="PTHR38768:SF1">
    <property type="entry name" value="UPF0502 PROTEIN YCEH"/>
    <property type="match status" value="1"/>
</dbReference>
<dbReference type="PANTHER" id="PTHR38768">
    <property type="entry name" value="UPF0502 PROTEIN YCEH"/>
    <property type="match status" value="1"/>
</dbReference>
<protein>
    <submittedName>
        <fullName evidence="3">DUF480 domain-containing protein</fullName>
    </submittedName>
</protein>
<accession>A0A832N5N6</accession>
<dbReference type="Proteomes" id="UP000885832">
    <property type="component" value="Unassembled WGS sequence"/>
</dbReference>